<dbReference type="PANTHER" id="PTHR11693:SF22">
    <property type="entry name" value="ATP SYNTHASE SUBUNIT GAMMA, MITOCHONDRIAL"/>
    <property type="match status" value="1"/>
</dbReference>
<evidence type="ECO:0000256" key="8">
    <source>
        <dbReference type="ARBA" id="ARBA00023196"/>
    </source>
</evidence>
<dbReference type="AlphaFoldDB" id="A0A1G2PLJ6"/>
<sequence>MPVNTRELRRRIRATKSVKQITKAMEMIAASKMRKAQLAALASRPYAHLAWEMLVALGASIARSGSENAAVHPLLREGAAEGPRLVLVLTPNRGLCGSLSAQVLSEARMGRGSEVHYVSVGKKGQRALARLKLPVVAHFNGFETQPAVAEVRPIAKMLMDAFIAEEVVAVDVVYADFISTLQYRVRRQALLPLRIADGLQQATTPEFLFEPSPAAALQELMPRLTELLVYQAILEGLASEHSARMVAMQGASRAADDLIDDFTLTYNAARQAAITGELADIVGGRLAVAL</sequence>
<evidence type="ECO:0000256" key="9">
    <source>
        <dbReference type="ARBA" id="ARBA00023310"/>
    </source>
</evidence>
<dbReference type="NCBIfam" id="TIGR01146">
    <property type="entry name" value="ATPsyn_F1gamma"/>
    <property type="match status" value="1"/>
</dbReference>
<protein>
    <recommendedName>
        <fullName evidence="10">ATP synthase gamma chain</fullName>
    </recommendedName>
    <alternativeName>
        <fullName evidence="10">ATP synthase F1 sector gamma subunit</fullName>
    </alternativeName>
    <alternativeName>
        <fullName evidence="10">F-ATPase gamma subunit</fullName>
    </alternativeName>
</protein>
<keyword evidence="6 10" id="KW-0406">Ion transport</keyword>
<evidence type="ECO:0000313" key="12">
    <source>
        <dbReference type="Proteomes" id="UP000178690"/>
    </source>
</evidence>
<dbReference type="InterPro" id="IPR000131">
    <property type="entry name" value="ATP_synth_F1_gsu"/>
</dbReference>
<evidence type="ECO:0000256" key="1">
    <source>
        <dbReference type="ARBA" id="ARBA00003456"/>
    </source>
</evidence>
<dbReference type="GO" id="GO:0045259">
    <property type="term" value="C:proton-transporting ATP synthase complex"/>
    <property type="evidence" value="ECO:0007669"/>
    <property type="project" value="UniProtKB-KW"/>
</dbReference>
<comment type="function">
    <text evidence="1 10">Produces ATP from ADP in the presence of a proton gradient across the membrane. The gamma chain is believed to be important in regulating ATPase activity and the flow of protons through the CF(0) complex.</text>
</comment>
<keyword evidence="4 10" id="KW-0813">Transport</keyword>
<dbReference type="PANTHER" id="PTHR11693">
    <property type="entry name" value="ATP SYNTHASE GAMMA CHAIN"/>
    <property type="match status" value="1"/>
</dbReference>
<evidence type="ECO:0000313" key="11">
    <source>
        <dbReference type="EMBL" id="OHA49225.1"/>
    </source>
</evidence>
<dbReference type="GO" id="GO:0042777">
    <property type="term" value="P:proton motive force-driven plasma membrane ATP synthesis"/>
    <property type="evidence" value="ECO:0007669"/>
    <property type="project" value="UniProtKB-UniRule"/>
</dbReference>
<keyword evidence="5 10" id="KW-0375">Hydrogen ion transport</keyword>
<keyword evidence="8 10" id="KW-0139">CF(1)</keyword>
<organism evidence="11 12">
    <name type="scientific">Terrybacteria sp. (strain RIFCSPHIGHO2_01_FULL_58_15)</name>
    <dbReference type="NCBI Taxonomy" id="1802363"/>
    <lineage>
        <taxon>Bacteria</taxon>
        <taxon>Candidatus Terryibacteriota</taxon>
    </lineage>
</organism>
<comment type="subcellular location">
    <subcellularLocation>
        <location evidence="10">Cell membrane</location>
        <topology evidence="10">Peripheral membrane protein</topology>
    </subcellularLocation>
    <subcellularLocation>
        <location evidence="2">Membrane</location>
        <topology evidence="2">Peripheral membrane protein</topology>
    </subcellularLocation>
</comment>
<dbReference type="HAMAP" id="MF_00815">
    <property type="entry name" value="ATP_synth_gamma_bact"/>
    <property type="match status" value="1"/>
</dbReference>
<dbReference type="InterPro" id="IPR035968">
    <property type="entry name" value="ATP_synth_F1_ATPase_gsu"/>
</dbReference>
<dbReference type="Proteomes" id="UP000178690">
    <property type="component" value="Unassembled WGS sequence"/>
</dbReference>
<keyword evidence="9 10" id="KW-0066">ATP synthesis</keyword>
<keyword evidence="10" id="KW-1003">Cell membrane</keyword>
<accession>A0A1G2PLJ6</accession>
<dbReference type="GO" id="GO:0005524">
    <property type="term" value="F:ATP binding"/>
    <property type="evidence" value="ECO:0007669"/>
    <property type="project" value="UniProtKB-UniRule"/>
</dbReference>
<evidence type="ECO:0000256" key="3">
    <source>
        <dbReference type="ARBA" id="ARBA00007681"/>
    </source>
</evidence>
<comment type="subunit">
    <text evidence="10">F-type ATPases have 2 components, CF(1) - the catalytic core - and CF(0) - the membrane proton channel. CF(1) has five subunits: alpha(3), beta(3), gamma(1), delta(1), epsilon(1). CF(0) has three main subunits: a, b and c.</text>
</comment>
<proteinExistence type="inferred from homology"/>
<dbReference type="Gene3D" id="1.10.287.80">
    <property type="entry name" value="ATP synthase, gamma subunit, helix hairpin domain"/>
    <property type="match status" value="1"/>
</dbReference>
<dbReference type="CDD" id="cd12151">
    <property type="entry name" value="F1-ATPase_gamma"/>
    <property type="match status" value="1"/>
</dbReference>
<evidence type="ECO:0000256" key="2">
    <source>
        <dbReference type="ARBA" id="ARBA00004170"/>
    </source>
</evidence>
<dbReference type="Pfam" id="PF00231">
    <property type="entry name" value="ATP-synt"/>
    <property type="match status" value="1"/>
</dbReference>
<evidence type="ECO:0000256" key="6">
    <source>
        <dbReference type="ARBA" id="ARBA00023065"/>
    </source>
</evidence>
<keyword evidence="7 10" id="KW-0472">Membrane</keyword>
<gene>
    <name evidence="10" type="primary">atpG</name>
    <name evidence="11" type="ORF">A2682_00980</name>
</gene>
<evidence type="ECO:0000256" key="7">
    <source>
        <dbReference type="ARBA" id="ARBA00023136"/>
    </source>
</evidence>
<reference evidence="11 12" key="1">
    <citation type="journal article" date="2016" name="Nat. Commun.">
        <title>Thousands of microbial genomes shed light on interconnected biogeochemical processes in an aquifer system.</title>
        <authorList>
            <person name="Anantharaman K."/>
            <person name="Brown C.T."/>
            <person name="Hug L.A."/>
            <person name="Sharon I."/>
            <person name="Castelle C.J."/>
            <person name="Probst A.J."/>
            <person name="Thomas B.C."/>
            <person name="Singh A."/>
            <person name="Wilkins M.J."/>
            <person name="Karaoz U."/>
            <person name="Brodie E.L."/>
            <person name="Williams K.H."/>
            <person name="Hubbard S.S."/>
            <person name="Banfield J.F."/>
        </authorList>
    </citation>
    <scope>NUCLEOTIDE SEQUENCE [LARGE SCALE GENOMIC DNA]</scope>
    <source>
        <strain evidence="12">RIFCSPHIGHO2_01_FULL_58_15</strain>
    </source>
</reference>
<comment type="similarity">
    <text evidence="3 10">Belongs to the ATPase gamma chain family.</text>
</comment>
<name>A0A1G2PLJ6_TERXR</name>
<dbReference type="SUPFAM" id="SSF52943">
    <property type="entry name" value="ATP synthase (F1-ATPase), gamma subunit"/>
    <property type="match status" value="1"/>
</dbReference>
<dbReference type="PRINTS" id="PR00126">
    <property type="entry name" value="ATPASEGAMMA"/>
</dbReference>
<evidence type="ECO:0000256" key="5">
    <source>
        <dbReference type="ARBA" id="ARBA00022781"/>
    </source>
</evidence>
<comment type="caution">
    <text evidence="11">The sequence shown here is derived from an EMBL/GenBank/DDBJ whole genome shotgun (WGS) entry which is preliminary data.</text>
</comment>
<evidence type="ECO:0000256" key="10">
    <source>
        <dbReference type="HAMAP-Rule" id="MF_00815"/>
    </source>
</evidence>
<dbReference type="EMBL" id="MHST01000012">
    <property type="protein sequence ID" value="OHA49225.1"/>
    <property type="molecule type" value="Genomic_DNA"/>
</dbReference>
<dbReference type="GO" id="GO:0046933">
    <property type="term" value="F:proton-transporting ATP synthase activity, rotational mechanism"/>
    <property type="evidence" value="ECO:0007669"/>
    <property type="project" value="UniProtKB-UniRule"/>
</dbReference>
<dbReference type="STRING" id="1802363.A2682_00980"/>
<dbReference type="GO" id="GO:0005886">
    <property type="term" value="C:plasma membrane"/>
    <property type="evidence" value="ECO:0007669"/>
    <property type="project" value="UniProtKB-SubCell"/>
</dbReference>
<dbReference type="Gene3D" id="3.40.1380.10">
    <property type="match status" value="1"/>
</dbReference>
<evidence type="ECO:0000256" key="4">
    <source>
        <dbReference type="ARBA" id="ARBA00022448"/>
    </source>
</evidence>